<reference evidence="2 3" key="1">
    <citation type="journal article" date="2019" name="Int. J. Syst. Evol. Microbiol.">
        <title>The Global Catalogue of Microorganisms (GCM) 10K type strain sequencing project: providing services to taxonomists for standard genome sequencing and annotation.</title>
        <authorList>
            <consortium name="The Broad Institute Genomics Platform"/>
            <consortium name="The Broad Institute Genome Sequencing Center for Infectious Disease"/>
            <person name="Wu L."/>
            <person name="Ma J."/>
        </authorList>
    </citation>
    <scope>NUCLEOTIDE SEQUENCE [LARGE SCALE GENOMIC DNA]</scope>
    <source>
        <strain evidence="2 3">CGMCC 1.16026</strain>
    </source>
</reference>
<feature type="compositionally biased region" description="Basic and acidic residues" evidence="1">
    <location>
        <begin position="46"/>
        <end position="60"/>
    </location>
</feature>
<gene>
    <name evidence="2" type="ORF">ACFPJA_10290</name>
</gene>
<feature type="compositionally biased region" description="Basic and acidic residues" evidence="1">
    <location>
        <begin position="24"/>
        <end position="35"/>
    </location>
</feature>
<dbReference type="InterPro" id="IPR011050">
    <property type="entry name" value="Pectin_lyase_fold/virulence"/>
</dbReference>
<keyword evidence="3" id="KW-1185">Reference proteome</keyword>
<evidence type="ECO:0008006" key="4">
    <source>
        <dbReference type="Google" id="ProtNLM"/>
    </source>
</evidence>
<sequence length="544" mass="60334">MDRRALLGSLAAGFGGSLAGCGGRAEDREPEDRPNGTKPNGPKSSDPPRSESTEAEPRTEWERLQEEFGFEERLDAVEDLGWDPEGERRIDPWLVRSFERDALIEVPPGRYKIAGSISVEELSNWGLVGLGEERTDVKFVTTEGSRTAFRIEERGADLLFENFSFDLGEEFDRSMGMTLFIDDNLRIHNVEKAGANPTTDPNGVSALLLSVVNPEGRAVVDTFVRKGPQVFEPYPDNELCIYTGLAHEGTITYRDLDIRNAGENGIYASKCPGDVHVEGGFYKNNRNDGVRISGEGSYVKGATVVIDSDDFHPDNRGVKENMRGIRMQSGKHGYSGGLIEDTELELRSTFITQALVQIAHNQGSMTMRDSTLRNWTDSPSFRATAPSSYVDRPWNVVLEDVQFSEYGRRESAVKIMGRPDSTLRNVSIVSERDFGARRGLDVVDCGGTVFEDVTVRTNGVPLRIERPSVSLEDYSIEFRGGNEFSMNNELAVEETSRFDIGEMTSLDLTDDRTVFPFRDVDDDVAAVLVTSVDDDTVRFGDLLG</sequence>
<organism evidence="2 3">
    <name type="scientific">Halorubrum glutamatedens</name>
    <dbReference type="NCBI Taxonomy" id="2707018"/>
    <lineage>
        <taxon>Archaea</taxon>
        <taxon>Methanobacteriati</taxon>
        <taxon>Methanobacteriota</taxon>
        <taxon>Stenosarchaea group</taxon>
        <taxon>Halobacteria</taxon>
        <taxon>Halobacteriales</taxon>
        <taxon>Haloferacaceae</taxon>
        <taxon>Halorubrum</taxon>
    </lineage>
</organism>
<dbReference type="InterPro" id="IPR012334">
    <property type="entry name" value="Pectin_lyas_fold"/>
</dbReference>
<name>A0ABD5QSL5_9EURY</name>
<dbReference type="AlphaFoldDB" id="A0ABD5QSL5"/>
<feature type="compositionally biased region" description="Gly residues" evidence="1">
    <location>
        <begin position="13"/>
        <end position="23"/>
    </location>
</feature>
<protein>
    <recommendedName>
        <fullName evidence="4">Right-handed parallel beta-helix repeat-containing protein</fullName>
    </recommendedName>
</protein>
<evidence type="ECO:0000313" key="2">
    <source>
        <dbReference type="EMBL" id="MFC5135101.1"/>
    </source>
</evidence>
<accession>A0ABD5QSL5</accession>
<proteinExistence type="predicted"/>
<feature type="region of interest" description="Disordered" evidence="1">
    <location>
        <begin position="13"/>
        <end position="60"/>
    </location>
</feature>
<evidence type="ECO:0000313" key="3">
    <source>
        <dbReference type="Proteomes" id="UP001596145"/>
    </source>
</evidence>
<dbReference type="RefSeq" id="WP_122104843.1">
    <property type="nucleotide sequence ID" value="NZ_JBHSKV010000013.1"/>
</dbReference>
<dbReference type="Proteomes" id="UP001596145">
    <property type="component" value="Unassembled WGS sequence"/>
</dbReference>
<comment type="caution">
    <text evidence="2">The sequence shown here is derived from an EMBL/GenBank/DDBJ whole genome shotgun (WGS) entry which is preliminary data.</text>
</comment>
<dbReference type="EMBL" id="JBHSKV010000013">
    <property type="protein sequence ID" value="MFC5135101.1"/>
    <property type="molecule type" value="Genomic_DNA"/>
</dbReference>
<dbReference type="PROSITE" id="PS51257">
    <property type="entry name" value="PROKAR_LIPOPROTEIN"/>
    <property type="match status" value="1"/>
</dbReference>
<dbReference type="Gene3D" id="2.160.20.10">
    <property type="entry name" value="Single-stranded right-handed beta-helix, Pectin lyase-like"/>
    <property type="match status" value="1"/>
</dbReference>
<dbReference type="SUPFAM" id="SSF51126">
    <property type="entry name" value="Pectin lyase-like"/>
    <property type="match status" value="1"/>
</dbReference>
<evidence type="ECO:0000256" key="1">
    <source>
        <dbReference type="SAM" id="MobiDB-lite"/>
    </source>
</evidence>